<evidence type="ECO:0000313" key="1">
    <source>
        <dbReference type="EMBL" id="RHZ61269.1"/>
    </source>
</evidence>
<name>A0A397HEL6_9GLOM</name>
<keyword evidence="2" id="KW-1185">Reference proteome</keyword>
<comment type="caution">
    <text evidence="1">The sequence shown here is derived from an EMBL/GenBank/DDBJ whole genome shotgun (WGS) entry which is preliminary data.</text>
</comment>
<sequence>MLIANELELEELTNKLEIHFIETEASWLKHIFPLFIIQYPNIIFKNSDFTLLPESALISLLKRNDLQIDEIKIWDYVIKWGISQNHTLPKNIPFKKILDKQLWKDLTRHLISPDRSVNSIILSALIQELPIDRKPSTYSLEDIPYEFQRILRGTWDANTNVRIPNYAIMNQSKSSEKSWGPYFGGELYLYSNNSTLD</sequence>
<dbReference type="AlphaFoldDB" id="A0A397HEL6"/>
<gene>
    <name evidence="1" type="ORF">Glove_349g100</name>
</gene>
<dbReference type="Gene3D" id="1.25.40.420">
    <property type="match status" value="1"/>
</dbReference>
<reference evidence="1 2" key="1">
    <citation type="submission" date="2018-08" db="EMBL/GenBank/DDBJ databases">
        <title>Genome and evolution of the arbuscular mycorrhizal fungus Diversispora epigaea (formerly Glomus versiforme) and its bacterial endosymbionts.</title>
        <authorList>
            <person name="Sun X."/>
            <person name="Fei Z."/>
            <person name="Harrison M."/>
        </authorList>
    </citation>
    <scope>NUCLEOTIDE SEQUENCE [LARGE SCALE GENOMIC DNA]</scope>
    <source>
        <strain evidence="1 2">IT104</strain>
    </source>
</reference>
<accession>A0A397HEL6</accession>
<evidence type="ECO:0000313" key="2">
    <source>
        <dbReference type="Proteomes" id="UP000266861"/>
    </source>
</evidence>
<dbReference type="EMBL" id="PQFF01000319">
    <property type="protein sequence ID" value="RHZ61269.1"/>
    <property type="molecule type" value="Genomic_DNA"/>
</dbReference>
<evidence type="ECO:0008006" key="3">
    <source>
        <dbReference type="Google" id="ProtNLM"/>
    </source>
</evidence>
<proteinExistence type="predicted"/>
<dbReference type="Proteomes" id="UP000266861">
    <property type="component" value="Unassembled WGS sequence"/>
</dbReference>
<protein>
    <recommendedName>
        <fullName evidence="3">BACK domain-containing protein</fullName>
    </recommendedName>
</protein>
<organism evidence="1 2">
    <name type="scientific">Diversispora epigaea</name>
    <dbReference type="NCBI Taxonomy" id="1348612"/>
    <lineage>
        <taxon>Eukaryota</taxon>
        <taxon>Fungi</taxon>
        <taxon>Fungi incertae sedis</taxon>
        <taxon>Mucoromycota</taxon>
        <taxon>Glomeromycotina</taxon>
        <taxon>Glomeromycetes</taxon>
        <taxon>Diversisporales</taxon>
        <taxon>Diversisporaceae</taxon>
        <taxon>Diversispora</taxon>
    </lineage>
</organism>
<dbReference type="OrthoDB" id="2428971at2759"/>